<protein>
    <recommendedName>
        <fullName evidence="3">Response regulatory domain-containing protein</fullName>
    </recommendedName>
</protein>
<evidence type="ECO:0008006" key="3">
    <source>
        <dbReference type="Google" id="ProtNLM"/>
    </source>
</evidence>
<dbReference type="Proteomes" id="UP000006546">
    <property type="component" value="Chromosome"/>
</dbReference>
<dbReference type="KEGG" id="tbe:Trebr_1351"/>
<evidence type="ECO:0000313" key="2">
    <source>
        <dbReference type="Proteomes" id="UP000006546"/>
    </source>
</evidence>
<name>F4LMM8_TREBD</name>
<gene>
    <name evidence="1" type="ordered locus">Trebr_1351</name>
</gene>
<keyword evidence="2" id="KW-1185">Reference proteome</keyword>
<dbReference type="OrthoDB" id="359116at2"/>
<dbReference type="AlphaFoldDB" id="F4LMM8"/>
<accession>F4LMM8</accession>
<evidence type="ECO:0000313" key="1">
    <source>
        <dbReference type="EMBL" id="AEE16775.1"/>
    </source>
</evidence>
<dbReference type="STRING" id="906968.Trebr_1351"/>
<dbReference type="EMBL" id="CP002696">
    <property type="protein sequence ID" value="AEE16775.1"/>
    <property type="molecule type" value="Genomic_DNA"/>
</dbReference>
<sequence>MKALIVSASKNNTDLLVSYAHDAGYDTITYTWLLKALDNVEEITPHLVILSAVDYPRQWKTFIQYAESCIPGFKPDIVLLAPAGFDESEIQKAHWLGVRGYITGTDEAQLAKLRGLLQGGAESAGGLVIADEKADEADAANAADEADSEASDFPVTVESVIAESVPLRSDEAAHGGSVPLPECTGKGNAAERCKLLFVHPKTGSFVTGKVVRYEPPYVTFLPDQHALPGLKAGTVITDATLKNENGISSVRAEIIESGAELTLRCTAVSE</sequence>
<dbReference type="RefSeq" id="WP_013758480.1">
    <property type="nucleotide sequence ID" value="NC_015500.1"/>
</dbReference>
<reference evidence="2" key="1">
    <citation type="submission" date="2011-04" db="EMBL/GenBank/DDBJ databases">
        <title>The complete genome of Treponema brennaborense DSM 12168.</title>
        <authorList>
            <person name="Lucas S."/>
            <person name="Han J."/>
            <person name="Lapidus A."/>
            <person name="Bruce D."/>
            <person name="Goodwin L."/>
            <person name="Pitluck S."/>
            <person name="Peters L."/>
            <person name="Kyrpides N."/>
            <person name="Mavromatis K."/>
            <person name="Ivanova N."/>
            <person name="Mikhailova N."/>
            <person name="Pagani I."/>
            <person name="Teshima H."/>
            <person name="Detter J.C."/>
            <person name="Tapia R."/>
            <person name="Han C."/>
            <person name="Land M."/>
            <person name="Hauser L."/>
            <person name="Markowitz V."/>
            <person name="Cheng J.-F."/>
            <person name="Hugenholtz P."/>
            <person name="Woyke T."/>
            <person name="Wu D."/>
            <person name="Gronow S."/>
            <person name="Wellnitz S."/>
            <person name="Brambilla E."/>
            <person name="Klenk H.-P."/>
            <person name="Eisen J.A."/>
        </authorList>
    </citation>
    <scope>NUCLEOTIDE SEQUENCE [LARGE SCALE GENOMIC DNA]</scope>
    <source>
        <strain evidence="2">DSM 12168 / CIP 105900 / DD5/3</strain>
    </source>
</reference>
<proteinExistence type="predicted"/>
<organism evidence="1 2">
    <name type="scientific">Treponema brennaborense (strain DSM 12168 / CIP 105900 / DD5/3)</name>
    <dbReference type="NCBI Taxonomy" id="906968"/>
    <lineage>
        <taxon>Bacteria</taxon>
        <taxon>Pseudomonadati</taxon>
        <taxon>Spirochaetota</taxon>
        <taxon>Spirochaetia</taxon>
        <taxon>Spirochaetales</taxon>
        <taxon>Treponemataceae</taxon>
        <taxon>Treponema</taxon>
    </lineage>
</organism>
<dbReference type="eggNOG" id="COG3706">
    <property type="taxonomic scope" value="Bacteria"/>
</dbReference>
<dbReference type="HOGENOM" id="CLU_990249_0_0_12"/>